<dbReference type="AlphaFoldDB" id="A0A812JD94"/>
<sequence length="598" mass="65598">MSGFGERLSQRQKAFKKGVDADDARRKREDAAVQLRKQTRDEALMKKRMVNDIPSGQMPDPMAMAQMTGMATVPSNCAVEQIPALSQALMSDDPQAQFNATQQFRKLLSIEQNPPISEVISAGVVPRFVQFLKEINRPDLQFEAAWVLTNIASGNADQTRVVVEQGALPIFVQLLQSPNDDVREQAVWALGNIAGDSPNFRDLVLQSGGLHPVMTVLRESEKTSMMRNATWTLSNLCRGKPPPPFEWVSPALGTLANLIYSCDCEVLTDACWALSYLSDGPNERITAVIQAGVCRRLVELLLHTSPLVQTPALRAVGNIVTGDDNQTQVILQSGALPSLLKLLAHAKKADKNVHIHGVEMKTCAARAIRKESCWTISNITAGNREQIQEVINNGLLPPVIHLLQTADFDIKKEAAWAISNATSGGSPQQVEYLVETNCIKPLVDLLVVSDAKIIGVALEALENILKVGKDKQQKLGLAENPFAAKIEQADGLPKIENLQEDPNEEVYQKAMKILEKYFPLEDEDADIGEDASGLALHVLRTSSEAGDVYDGFDTGSGSCQRDHMERLRELERFNLSEIARTLVHYAAVCHGKTILTSS</sequence>
<evidence type="ECO:0000256" key="1">
    <source>
        <dbReference type="ARBA" id="ARBA00010394"/>
    </source>
</evidence>
<keyword evidence="3" id="KW-0677">Repeat</keyword>
<evidence type="ECO:0000256" key="6">
    <source>
        <dbReference type="PROSITE-ProRule" id="PRU00561"/>
    </source>
</evidence>
<evidence type="ECO:0000313" key="9">
    <source>
        <dbReference type="EMBL" id="CAE7200031.1"/>
    </source>
</evidence>
<dbReference type="PROSITE" id="PS51214">
    <property type="entry name" value="IBB"/>
    <property type="match status" value="1"/>
</dbReference>
<accession>A0A812JD94</accession>
<feature type="repeat" description="ARM" evidence="5">
    <location>
        <begin position="166"/>
        <end position="208"/>
    </location>
</feature>
<dbReference type="PIRSF" id="PIRSF005673">
    <property type="entry name" value="Importin_alpha"/>
    <property type="match status" value="1"/>
</dbReference>
<dbReference type="InterPro" id="IPR016024">
    <property type="entry name" value="ARM-type_fold"/>
</dbReference>
<comment type="caution">
    <text evidence="9">The sequence shown here is derived from an EMBL/GenBank/DDBJ whole genome shotgun (WGS) entry which is preliminary data.</text>
</comment>
<dbReference type="InterPro" id="IPR000225">
    <property type="entry name" value="Armadillo"/>
</dbReference>
<dbReference type="Proteomes" id="UP000604046">
    <property type="component" value="Unassembled WGS sequence"/>
</dbReference>
<dbReference type="Gene3D" id="1.25.10.10">
    <property type="entry name" value="Leucine-rich Repeat Variant"/>
    <property type="match status" value="1"/>
</dbReference>
<dbReference type="Gene3D" id="1.20.5.690">
    <property type="entry name" value="Importin-alpha, importin-beta-binding domain"/>
    <property type="match status" value="1"/>
</dbReference>
<dbReference type="InterPro" id="IPR011989">
    <property type="entry name" value="ARM-like"/>
</dbReference>
<keyword evidence="4" id="KW-0653">Protein transport</keyword>
<name>A0A812JD94_9DINO</name>
<dbReference type="Pfam" id="PF16186">
    <property type="entry name" value="Arm_3"/>
    <property type="match status" value="1"/>
</dbReference>
<dbReference type="GO" id="GO:0005634">
    <property type="term" value="C:nucleus"/>
    <property type="evidence" value="ECO:0007669"/>
    <property type="project" value="UniProtKB-ARBA"/>
</dbReference>
<dbReference type="GO" id="GO:0005737">
    <property type="term" value="C:cytoplasm"/>
    <property type="evidence" value="ECO:0007669"/>
    <property type="project" value="InterPro"/>
</dbReference>
<evidence type="ECO:0000259" key="8">
    <source>
        <dbReference type="PROSITE" id="PS51214"/>
    </source>
</evidence>
<dbReference type="PROSITE" id="PS50176">
    <property type="entry name" value="ARM_REPEAT"/>
    <property type="match status" value="3"/>
</dbReference>
<dbReference type="OrthoDB" id="29145at2759"/>
<evidence type="ECO:0000256" key="3">
    <source>
        <dbReference type="ARBA" id="ARBA00022737"/>
    </source>
</evidence>
<gene>
    <name evidence="9" type="primary">IMPA4</name>
    <name evidence="9" type="ORF">SNAT2548_LOCUS5908</name>
</gene>
<dbReference type="InterPro" id="IPR036975">
    <property type="entry name" value="Importin-a_IBB_sf"/>
</dbReference>
<evidence type="ECO:0000256" key="7">
    <source>
        <dbReference type="SAM" id="MobiDB-lite"/>
    </source>
</evidence>
<dbReference type="InterPro" id="IPR032413">
    <property type="entry name" value="Arm_3"/>
</dbReference>
<dbReference type="Pfam" id="PF01749">
    <property type="entry name" value="IBB"/>
    <property type="match status" value="1"/>
</dbReference>
<proteinExistence type="inferred from homology"/>
<dbReference type="InterPro" id="IPR024931">
    <property type="entry name" value="Importin_alpha"/>
</dbReference>
<feature type="domain" description="IBB" evidence="8">
    <location>
        <begin position="1"/>
        <end position="57"/>
    </location>
</feature>
<dbReference type="SMART" id="SM00185">
    <property type="entry name" value="ARM"/>
    <property type="match status" value="8"/>
</dbReference>
<keyword evidence="2 6" id="KW-0813">Transport</keyword>
<dbReference type="InterPro" id="IPR002652">
    <property type="entry name" value="Importin-a_IBB"/>
</dbReference>
<feature type="region of interest" description="Disordered" evidence="7">
    <location>
        <begin position="1"/>
        <end position="31"/>
    </location>
</feature>
<dbReference type="SUPFAM" id="SSF48371">
    <property type="entry name" value="ARM repeat"/>
    <property type="match status" value="1"/>
</dbReference>
<evidence type="ECO:0000313" key="10">
    <source>
        <dbReference type="Proteomes" id="UP000604046"/>
    </source>
</evidence>
<feature type="compositionally biased region" description="Basic and acidic residues" evidence="7">
    <location>
        <begin position="17"/>
        <end position="31"/>
    </location>
</feature>
<evidence type="ECO:0000256" key="2">
    <source>
        <dbReference type="ARBA" id="ARBA00022448"/>
    </source>
</evidence>
<dbReference type="EMBL" id="CAJNDS010000383">
    <property type="protein sequence ID" value="CAE7200031.1"/>
    <property type="molecule type" value="Genomic_DNA"/>
</dbReference>
<dbReference type="Pfam" id="PF00514">
    <property type="entry name" value="Arm"/>
    <property type="match status" value="7"/>
</dbReference>
<feature type="repeat" description="ARM" evidence="5">
    <location>
        <begin position="394"/>
        <end position="422"/>
    </location>
</feature>
<dbReference type="FunFam" id="1.25.10.10:FF:000021">
    <property type="entry name" value="Importin subunit alpha"/>
    <property type="match status" value="1"/>
</dbReference>
<dbReference type="PANTHER" id="PTHR23316">
    <property type="entry name" value="IMPORTIN ALPHA"/>
    <property type="match status" value="1"/>
</dbReference>
<organism evidence="9 10">
    <name type="scientific">Symbiodinium natans</name>
    <dbReference type="NCBI Taxonomy" id="878477"/>
    <lineage>
        <taxon>Eukaryota</taxon>
        <taxon>Sar</taxon>
        <taxon>Alveolata</taxon>
        <taxon>Dinophyceae</taxon>
        <taxon>Suessiales</taxon>
        <taxon>Symbiodiniaceae</taxon>
        <taxon>Symbiodinium</taxon>
    </lineage>
</organism>
<evidence type="ECO:0000256" key="4">
    <source>
        <dbReference type="ARBA" id="ARBA00022927"/>
    </source>
</evidence>
<dbReference type="GO" id="GO:0006606">
    <property type="term" value="P:protein import into nucleus"/>
    <property type="evidence" value="ECO:0007669"/>
    <property type="project" value="InterPro"/>
</dbReference>
<dbReference type="GO" id="GO:0061608">
    <property type="term" value="F:nuclear import signal receptor activity"/>
    <property type="evidence" value="ECO:0007669"/>
    <property type="project" value="InterPro"/>
</dbReference>
<protein>
    <submittedName>
        <fullName evidence="9">IMPA4 protein</fullName>
    </submittedName>
</protein>
<feature type="repeat" description="ARM" evidence="5">
    <location>
        <begin position="123"/>
        <end position="166"/>
    </location>
</feature>
<keyword evidence="10" id="KW-1185">Reference proteome</keyword>
<reference evidence="9" key="1">
    <citation type="submission" date="2021-02" db="EMBL/GenBank/DDBJ databases">
        <authorList>
            <person name="Dougan E. K."/>
            <person name="Rhodes N."/>
            <person name="Thang M."/>
            <person name="Chan C."/>
        </authorList>
    </citation>
    <scope>NUCLEOTIDE SEQUENCE</scope>
</reference>
<evidence type="ECO:0000256" key="5">
    <source>
        <dbReference type="PROSITE-ProRule" id="PRU00259"/>
    </source>
</evidence>
<comment type="similarity">
    <text evidence="1">Belongs to the importin alpha family.</text>
</comment>